<evidence type="ECO:0000256" key="1">
    <source>
        <dbReference type="ARBA" id="ARBA00004383"/>
    </source>
</evidence>
<dbReference type="Proteomes" id="UP000198984">
    <property type="component" value="Unassembled WGS sequence"/>
</dbReference>
<keyword evidence="5" id="KW-0997">Cell inner membrane</keyword>
<keyword evidence="7" id="KW-0653">Protein transport</keyword>
<keyword evidence="3" id="KW-0813">Transport</keyword>
<dbReference type="GO" id="GO:0015031">
    <property type="term" value="P:protein transport"/>
    <property type="evidence" value="ECO:0007669"/>
    <property type="project" value="UniProtKB-KW"/>
</dbReference>
<dbReference type="PANTHER" id="PTHR33446:SF2">
    <property type="entry name" value="PROTEIN TONB"/>
    <property type="match status" value="1"/>
</dbReference>
<evidence type="ECO:0000256" key="5">
    <source>
        <dbReference type="ARBA" id="ARBA00022519"/>
    </source>
</evidence>
<evidence type="ECO:0000256" key="8">
    <source>
        <dbReference type="ARBA" id="ARBA00022989"/>
    </source>
</evidence>
<name>A0A1H7RD30_9BACT</name>
<keyword evidence="9" id="KW-0472">Membrane</keyword>
<proteinExistence type="inferred from homology"/>
<evidence type="ECO:0000259" key="11">
    <source>
        <dbReference type="PROSITE" id="PS52015"/>
    </source>
</evidence>
<dbReference type="EMBL" id="FOBB01000002">
    <property type="protein sequence ID" value="SEL58131.1"/>
    <property type="molecule type" value="Genomic_DNA"/>
</dbReference>
<dbReference type="InterPro" id="IPR051045">
    <property type="entry name" value="TonB-dependent_transducer"/>
</dbReference>
<feature type="signal peptide" evidence="10">
    <location>
        <begin position="1"/>
        <end position="19"/>
    </location>
</feature>
<protein>
    <submittedName>
        <fullName evidence="12">TonB family C-terminal domain-containing protein</fullName>
    </submittedName>
</protein>
<keyword evidence="10" id="KW-0732">Signal</keyword>
<sequence length="325" mass="36866">MRSLLLLAFAGMLPVCAFSQDTTILFMNKYWNEVPAGQATHMRRIISKGEDSTGQLYEIQEYTISGRLLGRMLSTSKTKLLLNGYRTWYNNKQQPYKTGYYTKSKPSGQWTDYYYNGQMKMQYSFAADAAAEPWQQEGYAYTINNSWDSTGCAEVINGNGWFLRRIDSAGVVLERGLVRNGRPQGIWQGFDKRGQIQYEEEYADGKFLKGICCGENGEETVYDSIQVSAAYPGGHSAMIKFIGQHIKYPAADKRMGNEGTVLVRFEVDKKGNLTEITIHRGVSKRIDEEALRVISLMPLWEPGKLRGKNVRMAFILPIRFALEGN</sequence>
<dbReference type="SUPFAM" id="SSF74653">
    <property type="entry name" value="TolA/TonB C-terminal domain"/>
    <property type="match status" value="1"/>
</dbReference>
<dbReference type="SUPFAM" id="SSF82185">
    <property type="entry name" value="Histone H3 K4-specific methyltransferase SET7/9 N-terminal domain"/>
    <property type="match status" value="1"/>
</dbReference>
<dbReference type="RefSeq" id="WP_089910175.1">
    <property type="nucleotide sequence ID" value="NZ_FOBB01000002.1"/>
</dbReference>
<evidence type="ECO:0000256" key="6">
    <source>
        <dbReference type="ARBA" id="ARBA00022692"/>
    </source>
</evidence>
<dbReference type="PANTHER" id="PTHR33446">
    <property type="entry name" value="PROTEIN TONB-RELATED"/>
    <property type="match status" value="1"/>
</dbReference>
<dbReference type="GO" id="GO:0098797">
    <property type="term" value="C:plasma membrane protein complex"/>
    <property type="evidence" value="ECO:0007669"/>
    <property type="project" value="TreeGrafter"/>
</dbReference>
<evidence type="ECO:0000256" key="10">
    <source>
        <dbReference type="SAM" id="SignalP"/>
    </source>
</evidence>
<dbReference type="PROSITE" id="PS52015">
    <property type="entry name" value="TONB_CTD"/>
    <property type="match status" value="1"/>
</dbReference>
<dbReference type="Pfam" id="PF03544">
    <property type="entry name" value="TonB_C"/>
    <property type="match status" value="1"/>
</dbReference>
<feature type="domain" description="TonB C-terminal" evidence="11">
    <location>
        <begin position="233"/>
        <end position="325"/>
    </location>
</feature>
<gene>
    <name evidence="12" type="ORF">SAMN04488505_102600</name>
</gene>
<comment type="similarity">
    <text evidence="2">Belongs to the TonB family.</text>
</comment>
<dbReference type="GO" id="GO:0055085">
    <property type="term" value="P:transmembrane transport"/>
    <property type="evidence" value="ECO:0007669"/>
    <property type="project" value="InterPro"/>
</dbReference>
<keyword evidence="13" id="KW-1185">Reference proteome</keyword>
<dbReference type="GO" id="GO:0031992">
    <property type="term" value="F:energy transducer activity"/>
    <property type="evidence" value="ECO:0007669"/>
    <property type="project" value="TreeGrafter"/>
</dbReference>
<dbReference type="OrthoDB" id="677555at2"/>
<keyword evidence="6" id="KW-0812">Transmembrane</keyword>
<comment type="subcellular location">
    <subcellularLocation>
        <location evidence="1">Cell inner membrane</location>
        <topology evidence="1">Single-pass membrane protein</topology>
        <orientation evidence="1">Periplasmic side</orientation>
    </subcellularLocation>
</comment>
<evidence type="ECO:0000256" key="4">
    <source>
        <dbReference type="ARBA" id="ARBA00022475"/>
    </source>
</evidence>
<dbReference type="Gene3D" id="3.90.930.1">
    <property type="match status" value="1"/>
</dbReference>
<dbReference type="InterPro" id="IPR037682">
    <property type="entry name" value="TonB_C"/>
</dbReference>
<evidence type="ECO:0000313" key="13">
    <source>
        <dbReference type="Proteomes" id="UP000198984"/>
    </source>
</evidence>
<feature type="chain" id="PRO_5011645660" evidence="10">
    <location>
        <begin position="20"/>
        <end position="325"/>
    </location>
</feature>
<dbReference type="STRING" id="573321.SAMN04488505_102600"/>
<dbReference type="NCBIfam" id="TIGR01352">
    <property type="entry name" value="tonB_Cterm"/>
    <property type="match status" value="1"/>
</dbReference>
<dbReference type="Gene3D" id="3.30.1150.10">
    <property type="match status" value="1"/>
</dbReference>
<organism evidence="12 13">
    <name type="scientific">Chitinophaga rupis</name>
    <dbReference type="NCBI Taxonomy" id="573321"/>
    <lineage>
        <taxon>Bacteria</taxon>
        <taxon>Pseudomonadati</taxon>
        <taxon>Bacteroidota</taxon>
        <taxon>Chitinophagia</taxon>
        <taxon>Chitinophagales</taxon>
        <taxon>Chitinophagaceae</taxon>
        <taxon>Chitinophaga</taxon>
    </lineage>
</organism>
<evidence type="ECO:0000313" key="12">
    <source>
        <dbReference type="EMBL" id="SEL58131.1"/>
    </source>
</evidence>
<evidence type="ECO:0000256" key="3">
    <source>
        <dbReference type="ARBA" id="ARBA00022448"/>
    </source>
</evidence>
<keyword evidence="4" id="KW-1003">Cell membrane</keyword>
<evidence type="ECO:0000256" key="9">
    <source>
        <dbReference type="ARBA" id="ARBA00023136"/>
    </source>
</evidence>
<dbReference type="AlphaFoldDB" id="A0A1H7RD30"/>
<evidence type="ECO:0000256" key="2">
    <source>
        <dbReference type="ARBA" id="ARBA00006555"/>
    </source>
</evidence>
<evidence type="ECO:0000256" key="7">
    <source>
        <dbReference type="ARBA" id="ARBA00022927"/>
    </source>
</evidence>
<dbReference type="InterPro" id="IPR006260">
    <property type="entry name" value="TonB/TolA_C"/>
</dbReference>
<reference evidence="12 13" key="1">
    <citation type="submission" date="2016-10" db="EMBL/GenBank/DDBJ databases">
        <authorList>
            <person name="de Groot N.N."/>
        </authorList>
    </citation>
    <scope>NUCLEOTIDE SEQUENCE [LARGE SCALE GENOMIC DNA]</scope>
    <source>
        <strain evidence="12 13">DSM 21039</strain>
    </source>
</reference>
<keyword evidence="8" id="KW-1133">Transmembrane helix</keyword>
<accession>A0A1H7RD30</accession>